<dbReference type="EMBL" id="CAJVPT010002430">
    <property type="protein sequence ID" value="CAG8481066.1"/>
    <property type="molecule type" value="Genomic_DNA"/>
</dbReference>
<feature type="non-terminal residue" evidence="1">
    <location>
        <position position="92"/>
    </location>
</feature>
<comment type="caution">
    <text evidence="1">The sequence shown here is derived from an EMBL/GenBank/DDBJ whole genome shotgun (WGS) entry which is preliminary data.</text>
</comment>
<evidence type="ECO:0000313" key="2">
    <source>
        <dbReference type="Proteomes" id="UP000789525"/>
    </source>
</evidence>
<evidence type="ECO:0000313" key="1">
    <source>
        <dbReference type="EMBL" id="CAG8481066.1"/>
    </source>
</evidence>
<sequence>MEAGSCQVQNSSSDSSSKSYDESHVEQTPESQSIPNTPNLSEQSSEQNTNLQKIKIPEIDIQPLIEELRIQALLEDTIKIVNVDVSERRSEG</sequence>
<accession>A0ACA9KLY8</accession>
<organism evidence="1 2">
    <name type="scientific">Acaulospora colombiana</name>
    <dbReference type="NCBI Taxonomy" id="27376"/>
    <lineage>
        <taxon>Eukaryota</taxon>
        <taxon>Fungi</taxon>
        <taxon>Fungi incertae sedis</taxon>
        <taxon>Mucoromycota</taxon>
        <taxon>Glomeromycotina</taxon>
        <taxon>Glomeromycetes</taxon>
        <taxon>Diversisporales</taxon>
        <taxon>Acaulosporaceae</taxon>
        <taxon>Acaulospora</taxon>
    </lineage>
</organism>
<name>A0ACA9KLY8_9GLOM</name>
<protein>
    <submittedName>
        <fullName evidence="1">1385_t:CDS:1</fullName>
    </submittedName>
</protein>
<proteinExistence type="predicted"/>
<dbReference type="Proteomes" id="UP000789525">
    <property type="component" value="Unassembled WGS sequence"/>
</dbReference>
<reference evidence="1" key="1">
    <citation type="submission" date="2021-06" db="EMBL/GenBank/DDBJ databases">
        <authorList>
            <person name="Kallberg Y."/>
            <person name="Tangrot J."/>
            <person name="Rosling A."/>
        </authorList>
    </citation>
    <scope>NUCLEOTIDE SEQUENCE</scope>
    <source>
        <strain evidence="1">CL356</strain>
    </source>
</reference>
<gene>
    <name evidence="1" type="ORF">ACOLOM_LOCUS1991</name>
</gene>
<keyword evidence="2" id="KW-1185">Reference proteome</keyword>